<dbReference type="EMBL" id="JAWIZZ010000047">
    <property type="protein sequence ID" value="KAK5779124.1"/>
    <property type="molecule type" value="Genomic_DNA"/>
</dbReference>
<dbReference type="AlphaFoldDB" id="A0AAN7WIZ0"/>
<proteinExistence type="predicted"/>
<organism evidence="2 3">
    <name type="scientific">Arxiozyma heterogenica</name>
    <dbReference type="NCBI Taxonomy" id="278026"/>
    <lineage>
        <taxon>Eukaryota</taxon>
        <taxon>Fungi</taxon>
        <taxon>Dikarya</taxon>
        <taxon>Ascomycota</taxon>
        <taxon>Saccharomycotina</taxon>
        <taxon>Saccharomycetes</taxon>
        <taxon>Saccharomycetales</taxon>
        <taxon>Saccharomycetaceae</taxon>
        <taxon>Arxiozyma</taxon>
    </lineage>
</organism>
<feature type="compositionally biased region" description="Low complexity" evidence="1">
    <location>
        <begin position="55"/>
        <end position="73"/>
    </location>
</feature>
<evidence type="ECO:0000313" key="3">
    <source>
        <dbReference type="Proteomes" id="UP001306508"/>
    </source>
</evidence>
<comment type="caution">
    <text evidence="2">The sequence shown here is derived from an EMBL/GenBank/DDBJ whole genome shotgun (WGS) entry which is preliminary data.</text>
</comment>
<name>A0AAN7WIZ0_9SACH</name>
<dbReference type="InterPro" id="IPR035189">
    <property type="entry name" value="Std1/Mth1"/>
</dbReference>
<evidence type="ECO:0000256" key="1">
    <source>
        <dbReference type="SAM" id="MobiDB-lite"/>
    </source>
</evidence>
<reference evidence="3" key="1">
    <citation type="submission" date="2023-07" db="EMBL/GenBank/DDBJ databases">
        <title>A draft genome of Kazachstania heterogenica Y-27499.</title>
        <authorList>
            <person name="Donic C."/>
            <person name="Kralova J.S."/>
            <person name="Fidel L."/>
            <person name="Ben-Dor S."/>
            <person name="Jung S."/>
        </authorList>
    </citation>
    <scope>NUCLEOTIDE SEQUENCE [LARGE SCALE GENOMIC DNA]</scope>
    <source>
        <strain evidence="3">Y27499</strain>
    </source>
</reference>
<keyword evidence="3" id="KW-1185">Reference proteome</keyword>
<dbReference type="Proteomes" id="UP001306508">
    <property type="component" value="Unassembled WGS sequence"/>
</dbReference>
<evidence type="ECO:0000313" key="2">
    <source>
        <dbReference type="EMBL" id="KAK5779124.1"/>
    </source>
</evidence>
<feature type="region of interest" description="Disordered" evidence="1">
    <location>
        <begin position="111"/>
        <end position="134"/>
    </location>
</feature>
<evidence type="ECO:0008006" key="4">
    <source>
        <dbReference type="Google" id="ProtNLM"/>
    </source>
</evidence>
<feature type="compositionally biased region" description="Polar residues" evidence="1">
    <location>
        <begin position="27"/>
        <end position="40"/>
    </location>
</feature>
<gene>
    <name evidence="2" type="ORF">RI543_003009</name>
</gene>
<feature type="region of interest" description="Disordered" evidence="1">
    <location>
        <begin position="1"/>
        <end position="40"/>
    </location>
</feature>
<protein>
    <recommendedName>
        <fullName evidence="4">Protein MTH1</fullName>
    </recommendedName>
</protein>
<dbReference type="Pfam" id="PF17235">
    <property type="entry name" value="STD1"/>
    <property type="match status" value="1"/>
</dbReference>
<sequence length="481" mass="55459">MFVSPPPVSLTPQTLLQRRRSKKYGNHNHNQQSKYYDKSLNTDTTLSSVYKVKSNESGSSQNSQISNHSNSSQESRKETDFINAPPEYSNRARDEIRKRLLTTSYTNSNNARISTFTQNHQTNKAHVEAENTNLYRAPTTRASLDDSSLISDKASSIFSSPYTINTHSTTLTDNSSICVNNFDKKLPIPHYVTQISLEDALPKNFYDMYTPDVLLSDLSNILPNGRPSFTKRELLDWDLNDIRSLLIIEKLRPEWGNQLPEIVNAGPKFPQFKFQLLPLNSSDNFIISTLVNSDLYMEASLDFEFKLTSARYTVATARLRHEQMIGRHEVVMNLSKPEWRNIIENYLLNIAVEAQCRFDFKQRCAEYKKWKQQQIQIQLQKEHEKIKGHNLTKPHMPPPKIIPNKNSSLLKMSLIKNFNKNVKINHPTTHPTNTHSLLSNLDHNQVVKISLSSDEKANIWSQCQAQVYQRLGLDWKPDRIR</sequence>
<accession>A0AAN7WIZ0</accession>
<feature type="region of interest" description="Disordered" evidence="1">
    <location>
        <begin position="52"/>
        <end position="94"/>
    </location>
</feature>
<feature type="compositionally biased region" description="Basic residues" evidence="1">
    <location>
        <begin position="17"/>
        <end position="26"/>
    </location>
</feature>